<accession>A0A6V7BP29</accession>
<reference evidence="2" key="1">
    <citation type="submission" date="2020-07" db="EMBL/GenBank/DDBJ databases">
        <authorList>
            <person name="Pothier F. J."/>
        </authorList>
    </citation>
    <scope>NUCLEOTIDE SEQUENCE</scope>
    <source>
        <strain evidence="2">CFBP 2533</strain>
    </source>
</reference>
<protein>
    <submittedName>
        <fullName evidence="2">Uncharacterized protein</fullName>
    </submittedName>
</protein>
<dbReference type="AlphaFoldDB" id="A0A6V7BP29"/>
<organism evidence="2">
    <name type="scientific">Xanthomonas hortorum pv. pelargonii</name>
    <dbReference type="NCBI Taxonomy" id="453602"/>
    <lineage>
        <taxon>Bacteria</taxon>
        <taxon>Pseudomonadati</taxon>
        <taxon>Pseudomonadota</taxon>
        <taxon>Gammaproteobacteria</taxon>
        <taxon>Lysobacterales</taxon>
        <taxon>Lysobacteraceae</taxon>
        <taxon>Xanthomonas</taxon>
    </lineage>
</organism>
<feature type="region of interest" description="Disordered" evidence="1">
    <location>
        <begin position="1"/>
        <end position="65"/>
    </location>
</feature>
<gene>
    <name evidence="2" type="ORF">CFBP2533_05100</name>
</gene>
<feature type="compositionally biased region" description="Polar residues" evidence="1">
    <location>
        <begin position="1"/>
        <end position="23"/>
    </location>
</feature>
<dbReference type="EMBL" id="LR828261">
    <property type="protein sequence ID" value="CAD0304024.1"/>
    <property type="molecule type" value="Genomic_DNA"/>
</dbReference>
<evidence type="ECO:0000313" key="2">
    <source>
        <dbReference type="EMBL" id="CAD0304024.1"/>
    </source>
</evidence>
<feature type="compositionally biased region" description="Low complexity" evidence="1">
    <location>
        <begin position="31"/>
        <end position="42"/>
    </location>
</feature>
<name>A0A6V7BP29_9XANT</name>
<proteinExistence type="predicted"/>
<evidence type="ECO:0000256" key="1">
    <source>
        <dbReference type="SAM" id="MobiDB-lite"/>
    </source>
</evidence>
<sequence>MGSCISKCSSLPNSPATNTLNSLHDQEEFPSPDSISSSTSSSGRFEGLRPAPKQSQAPESSKRRLVGETENTLFFGRQETQDKFLLWAHDGDEAAMMHSLQNIPITVRQFLGGHPSFDPEERCPELNQHFADHLRSNPKWASAVNDHNRENFSNETPDMSRAMSMSGDPVSLAGRTYKEVKKQAALNETNVFKKKSKGAISFAVETGRDVAFGLSGHGEMTSAPAKKPFYKHGYYAGTSVTDSELRHLYRNRDDSGYQQRVQFYSEVHHSLDSPARYHLEFEQCAPPWEQEPHIWQNYKPKSED</sequence>
<dbReference type="EMBL" id="LR828261">
    <property type="protein sequence ID" value="CAD0304019.1"/>
    <property type="molecule type" value="Genomic_DNA"/>
</dbReference>